<dbReference type="InterPro" id="IPR036298">
    <property type="entry name" value="Chalcone_isomerase_sf"/>
</dbReference>
<evidence type="ECO:0000313" key="3">
    <source>
        <dbReference type="EMBL" id="MEK8032315.1"/>
    </source>
</evidence>
<feature type="signal peptide" evidence="1">
    <location>
        <begin position="1"/>
        <end position="24"/>
    </location>
</feature>
<organism evidence="3 4">
    <name type="scientific">Ideonella lacteola</name>
    <dbReference type="NCBI Taxonomy" id="2984193"/>
    <lineage>
        <taxon>Bacteria</taxon>
        <taxon>Pseudomonadati</taxon>
        <taxon>Pseudomonadota</taxon>
        <taxon>Betaproteobacteria</taxon>
        <taxon>Burkholderiales</taxon>
        <taxon>Sphaerotilaceae</taxon>
        <taxon>Ideonella</taxon>
    </lineage>
</organism>
<proteinExistence type="predicted"/>
<feature type="domain" description="Chalcone isomerase" evidence="2">
    <location>
        <begin position="28"/>
        <end position="196"/>
    </location>
</feature>
<dbReference type="InterPro" id="IPR016087">
    <property type="entry name" value="Chalcone_isomerase"/>
</dbReference>
<dbReference type="Proteomes" id="UP001371218">
    <property type="component" value="Unassembled WGS sequence"/>
</dbReference>
<accession>A0ABU9BUQ1</accession>
<keyword evidence="3" id="KW-0413">Isomerase</keyword>
<evidence type="ECO:0000259" key="2">
    <source>
        <dbReference type="Pfam" id="PF16036"/>
    </source>
</evidence>
<dbReference type="EMBL" id="JBBUTG010000010">
    <property type="protein sequence ID" value="MEK8032315.1"/>
    <property type="molecule type" value="Genomic_DNA"/>
</dbReference>
<dbReference type="InterPro" id="IPR016088">
    <property type="entry name" value="Chalcone_isomerase_3-sand"/>
</dbReference>
<dbReference type="Pfam" id="PF16036">
    <property type="entry name" value="Chalcone_3"/>
    <property type="match status" value="1"/>
</dbReference>
<sequence>MWRRLGSSALLGIAISLTSLSAAAAETVELAGVKYETTEQVGGKKLELNGAGVRYKAIFKVYTAGLYLPAKMGTAEQIYAVTNEPRRVHIVMLREIDANELGKLFTQGMEKNSPREIFAKSINGTIKMADMFSKRKKLGAGDSFTVDWIPGTGTLISVNGKVESEAIKEPEFYTALLSLWLGPSPADNLLKDALLGKPRASGRGNDQQ</sequence>
<gene>
    <name evidence="3" type="ORF">AACH06_15910</name>
</gene>
<dbReference type="RefSeq" id="WP_341426737.1">
    <property type="nucleotide sequence ID" value="NZ_JBBUTG010000010.1"/>
</dbReference>
<keyword evidence="1" id="KW-0732">Signal</keyword>
<name>A0ABU9BUQ1_9BURK</name>
<keyword evidence="4" id="KW-1185">Reference proteome</keyword>
<evidence type="ECO:0000256" key="1">
    <source>
        <dbReference type="SAM" id="SignalP"/>
    </source>
</evidence>
<dbReference type="SUPFAM" id="SSF54626">
    <property type="entry name" value="Chalcone isomerase"/>
    <property type="match status" value="1"/>
</dbReference>
<protein>
    <submittedName>
        <fullName evidence="3">Chalcone isomerase family protein</fullName>
    </submittedName>
</protein>
<comment type="caution">
    <text evidence="3">The sequence shown here is derived from an EMBL/GenBank/DDBJ whole genome shotgun (WGS) entry which is preliminary data.</text>
</comment>
<evidence type="ECO:0000313" key="4">
    <source>
        <dbReference type="Proteomes" id="UP001371218"/>
    </source>
</evidence>
<reference evidence="3 4" key="1">
    <citation type="submission" date="2024-04" db="EMBL/GenBank/DDBJ databases">
        <title>Novel species of the genus Ideonella isolated from streams.</title>
        <authorList>
            <person name="Lu H."/>
        </authorList>
    </citation>
    <scope>NUCLEOTIDE SEQUENCE [LARGE SCALE GENOMIC DNA]</scope>
    <source>
        <strain evidence="3 4">DXS29W</strain>
    </source>
</reference>
<feature type="chain" id="PRO_5046473888" evidence="1">
    <location>
        <begin position="25"/>
        <end position="208"/>
    </location>
</feature>
<dbReference type="GO" id="GO:0016853">
    <property type="term" value="F:isomerase activity"/>
    <property type="evidence" value="ECO:0007669"/>
    <property type="project" value="UniProtKB-KW"/>
</dbReference>
<dbReference type="Gene3D" id="3.50.70.10">
    <property type="match status" value="1"/>
</dbReference>